<name>A0A6L9S9U9_9ACTN</name>
<protein>
    <submittedName>
        <fullName evidence="4">Prepilin peptidase</fullName>
    </submittedName>
</protein>
<sequence>MSGLRPLLAAGTAAAWALLGVARDDLGAALPAYLVVAALGAAMVYVDIREHRLPDWLTFPALAAAAATLAIAAGVDGAWDAYGRACAAAAVSFAFFLVLALLRPSDLGLGDVKLAAVVGLLLGWIGWPVLVVGIFGAFLIGGVVGVVLLTAGRAGRRSAIPFGPPMLLATLAVTVWGDSIAATYLGF</sequence>
<feature type="transmembrane region" description="Helical" evidence="2">
    <location>
        <begin position="166"/>
        <end position="185"/>
    </location>
</feature>
<dbReference type="GO" id="GO:0005886">
    <property type="term" value="C:plasma membrane"/>
    <property type="evidence" value="ECO:0007669"/>
    <property type="project" value="TreeGrafter"/>
</dbReference>
<keyword evidence="2" id="KW-0472">Membrane</keyword>
<evidence type="ECO:0000256" key="2">
    <source>
        <dbReference type="SAM" id="Phobius"/>
    </source>
</evidence>
<organism evidence="4 5">
    <name type="scientific">Phytoactinopolyspora halotolerans</name>
    <dbReference type="NCBI Taxonomy" id="1981512"/>
    <lineage>
        <taxon>Bacteria</taxon>
        <taxon>Bacillati</taxon>
        <taxon>Actinomycetota</taxon>
        <taxon>Actinomycetes</taxon>
        <taxon>Jiangellales</taxon>
        <taxon>Jiangellaceae</taxon>
        <taxon>Phytoactinopolyspora</taxon>
    </lineage>
</organism>
<keyword evidence="2" id="KW-1133">Transmembrane helix</keyword>
<feature type="domain" description="Prepilin type IV endopeptidase peptidase" evidence="3">
    <location>
        <begin position="35"/>
        <end position="146"/>
    </location>
</feature>
<feature type="transmembrane region" description="Helical" evidence="2">
    <location>
        <begin position="133"/>
        <end position="154"/>
    </location>
</feature>
<evidence type="ECO:0000256" key="1">
    <source>
        <dbReference type="ARBA" id="ARBA00005801"/>
    </source>
</evidence>
<evidence type="ECO:0000259" key="3">
    <source>
        <dbReference type="Pfam" id="PF01478"/>
    </source>
</evidence>
<dbReference type="PANTHER" id="PTHR30487">
    <property type="entry name" value="TYPE 4 PREPILIN-LIKE PROTEINS LEADER PEPTIDE-PROCESSING ENZYME"/>
    <property type="match status" value="1"/>
</dbReference>
<feature type="transmembrane region" description="Helical" evidence="2">
    <location>
        <begin position="32"/>
        <end position="48"/>
    </location>
</feature>
<accession>A0A6L9S9U9</accession>
<dbReference type="EMBL" id="JAAGOA010000009">
    <property type="protein sequence ID" value="NEE01342.1"/>
    <property type="molecule type" value="Genomic_DNA"/>
</dbReference>
<proteinExistence type="inferred from homology"/>
<dbReference type="GO" id="GO:0006465">
    <property type="term" value="P:signal peptide processing"/>
    <property type="evidence" value="ECO:0007669"/>
    <property type="project" value="TreeGrafter"/>
</dbReference>
<comment type="caution">
    <text evidence="4">The sequence shown here is derived from an EMBL/GenBank/DDBJ whole genome shotgun (WGS) entry which is preliminary data.</text>
</comment>
<evidence type="ECO:0000313" key="4">
    <source>
        <dbReference type="EMBL" id="NEE01342.1"/>
    </source>
</evidence>
<feature type="transmembrane region" description="Helical" evidence="2">
    <location>
        <begin position="81"/>
        <end position="102"/>
    </location>
</feature>
<comment type="similarity">
    <text evidence="1">Belongs to the peptidase A24 family.</text>
</comment>
<dbReference type="PANTHER" id="PTHR30487:SF0">
    <property type="entry name" value="PREPILIN LEADER PEPTIDASE_N-METHYLTRANSFERASE-RELATED"/>
    <property type="match status" value="1"/>
</dbReference>
<reference evidence="4 5" key="1">
    <citation type="submission" date="2020-02" db="EMBL/GenBank/DDBJ databases">
        <authorList>
            <person name="Li X.-J."/>
            <person name="Han X.-M."/>
        </authorList>
    </citation>
    <scope>NUCLEOTIDE SEQUENCE [LARGE SCALE GENOMIC DNA]</scope>
    <source>
        <strain evidence="4 5">CCTCC AB 2017055</strain>
    </source>
</reference>
<dbReference type="GO" id="GO:0004190">
    <property type="term" value="F:aspartic-type endopeptidase activity"/>
    <property type="evidence" value="ECO:0007669"/>
    <property type="project" value="InterPro"/>
</dbReference>
<keyword evidence="5" id="KW-1185">Reference proteome</keyword>
<dbReference type="InterPro" id="IPR050882">
    <property type="entry name" value="Prepilin_peptidase/N-MTase"/>
</dbReference>
<gene>
    <name evidence="4" type="ORF">G1H10_14295</name>
</gene>
<feature type="transmembrane region" description="Helical" evidence="2">
    <location>
        <begin position="55"/>
        <end position="75"/>
    </location>
</feature>
<evidence type="ECO:0000313" key="5">
    <source>
        <dbReference type="Proteomes" id="UP000475214"/>
    </source>
</evidence>
<dbReference type="Gene3D" id="1.20.120.1220">
    <property type="match status" value="1"/>
</dbReference>
<keyword evidence="2" id="KW-0812">Transmembrane</keyword>
<dbReference type="AlphaFoldDB" id="A0A6L9S9U9"/>
<dbReference type="Pfam" id="PF01478">
    <property type="entry name" value="Peptidase_A24"/>
    <property type="match status" value="1"/>
</dbReference>
<dbReference type="Proteomes" id="UP000475214">
    <property type="component" value="Unassembled WGS sequence"/>
</dbReference>
<dbReference type="InterPro" id="IPR000045">
    <property type="entry name" value="Prepilin_IV_endopep_pep"/>
</dbReference>